<dbReference type="EnsemblPlants" id="Kaladp0091s0160.1.v1.1">
    <property type="protein sequence ID" value="Kaladp0091s0160.1.v1.1.CDS.1"/>
    <property type="gene ID" value="Kaladp0091s0160.v1.1"/>
</dbReference>
<dbReference type="AlphaFoldDB" id="A0A7N0UZS1"/>
<name>A0A7N0UZS1_KALFE</name>
<proteinExistence type="predicted"/>
<protein>
    <recommendedName>
        <fullName evidence="1">F-box domain-containing protein</fullName>
    </recommendedName>
</protein>
<keyword evidence="3" id="KW-1185">Reference proteome</keyword>
<dbReference type="InterPro" id="IPR032675">
    <property type="entry name" value="LRR_dom_sf"/>
</dbReference>
<organism evidence="2 3">
    <name type="scientific">Kalanchoe fedtschenkoi</name>
    <name type="common">Lavender scallops</name>
    <name type="synonym">South American air plant</name>
    <dbReference type="NCBI Taxonomy" id="63787"/>
    <lineage>
        <taxon>Eukaryota</taxon>
        <taxon>Viridiplantae</taxon>
        <taxon>Streptophyta</taxon>
        <taxon>Embryophyta</taxon>
        <taxon>Tracheophyta</taxon>
        <taxon>Spermatophyta</taxon>
        <taxon>Magnoliopsida</taxon>
        <taxon>eudicotyledons</taxon>
        <taxon>Gunneridae</taxon>
        <taxon>Pentapetalae</taxon>
        <taxon>Saxifragales</taxon>
        <taxon>Crassulaceae</taxon>
        <taxon>Kalanchoe</taxon>
    </lineage>
</organism>
<evidence type="ECO:0000313" key="3">
    <source>
        <dbReference type="Proteomes" id="UP000594263"/>
    </source>
</evidence>
<reference evidence="2" key="1">
    <citation type="submission" date="2021-01" db="UniProtKB">
        <authorList>
            <consortium name="EnsemblPlants"/>
        </authorList>
    </citation>
    <scope>IDENTIFICATION</scope>
</reference>
<dbReference type="InterPro" id="IPR036047">
    <property type="entry name" value="F-box-like_dom_sf"/>
</dbReference>
<dbReference type="PANTHER" id="PTHR13318:SF105">
    <property type="entry name" value="F-BOX_LRR-REPEAT PROTEIN 3"/>
    <property type="match status" value="1"/>
</dbReference>
<evidence type="ECO:0000313" key="2">
    <source>
        <dbReference type="EnsemblPlants" id="Kaladp0091s0160.1.v1.1.CDS.1"/>
    </source>
</evidence>
<evidence type="ECO:0000259" key="1">
    <source>
        <dbReference type="PROSITE" id="PS50181"/>
    </source>
</evidence>
<dbReference type="GO" id="GO:0031146">
    <property type="term" value="P:SCF-dependent proteasomal ubiquitin-dependent protein catabolic process"/>
    <property type="evidence" value="ECO:0007669"/>
    <property type="project" value="TreeGrafter"/>
</dbReference>
<accession>A0A7N0UZS1</accession>
<feature type="domain" description="F-box" evidence="1">
    <location>
        <begin position="9"/>
        <end position="67"/>
    </location>
</feature>
<dbReference type="PROSITE" id="PS50181">
    <property type="entry name" value="FBOX"/>
    <property type="match status" value="1"/>
</dbReference>
<dbReference type="SUPFAM" id="SSF52047">
    <property type="entry name" value="RNI-like"/>
    <property type="match status" value="1"/>
</dbReference>
<dbReference type="PANTHER" id="PTHR13318">
    <property type="entry name" value="PARTNER OF PAIRED, ISOFORM B-RELATED"/>
    <property type="match status" value="1"/>
</dbReference>
<dbReference type="InterPro" id="IPR001810">
    <property type="entry name" value="F-box_dom"/>
</dbReference>
<dbReference type="GO" id="GO:0019005">
    <property type="term" value="C:SCF ubiquitin ligase complex"/>
    <property type="evidence" value="ECO:0007669"/>
    <property type="project" value="TreeGrafter"/>
</dbReference>
<dbReference type="SUPFAM" id="SSF81383">
    <property type="entry name" value="F-box domain"/>
    <property type="match status" value="1"/>
</dbReference>
<dbReference type="Proteomes" id="UP000594263">
    <property type="component" value="Unplaced"/>
</dbReference>
<dbReference type="Gene3D" id="3.80.10.10">
    <property type="entry name" value="Ribonuclease Inhibitor"/>
    <property type="match status" value="1"/>
</dbReference>
<sequence length="439" mass="49714">MAATRKQRVTTIEDLPADLLQQVFSHVPDFDPKLISLVSKQFLSVLNPTVRKLAITDSSSESHFQRLFRRFPCVKKIHVSSLKIDGALKAISSSDLALEKLQLWMFEYPMAVEYPGSDTMSKMSTSRVIRSVGSLQISWFLVGGADRKLVRARRMIDFVRLFPSLTELDFRYSFCWRNGGVESVTWKLPNLRRINLQDNRWLTDEIVAVLSLNCPNLESVNFEGCPNFTLDALHTFFRNNPRLVSVDLPRLPSASIPKMIECVRILKNVTHFSTGYGCVEDAVLQELAKSAPPLKSLILEYTFSPRYSMEGVSALLMACPGLERLTIDLPYSTGVRTQDRKMSEIVKELPSLKLISVQSRYPCLMTLFSLVWNCPLLETVRLARDPDPAKNMISVFPGAAGARPMKENYSIRSIEIRPQDNIARILLGAIHPYCPNLRK</sequence>
<dbReference type="Gramene" id="Kaladp0091s0160.1.v1.1">
    <property type="protein sequence ID" value="Kaladp0091s0160.1.v1.1.CDS.1"/>
    <property type="gene ID" value="Kaladp0091s0160.v1.1"/>
</dbReference>